<dbReference type="GO" id="GO:0015937">
    <property type="term" value="P:coenzyme A biosynthetic process"/>
    <property type="evidence" value="ECO:0007669"/>
    <property type="project" value="UniProtKB-UniRule"/>
</dbReference>
<protein>
    <recommendedName>
        <fullName evidence="3">Coenzyme A biosynthesis bifunctional protein CoaBC</fullName>
    </recommendedName>
    <alternativeName>
        <fullName evidence="3">DNA/pantothenate metabolism flavoprotein</fullName>
    </alternativeName>
    <alternativeName>
        <fullName evidence="3">Phosphopantothenoylcysteine synthetase/decarboxylase</fullName>
        <shortName evidence="3">PPCS-PPCDC</shortName>
    </alternativeName>
    <domain>
        <recommendedName>
            <fullName evidence="3">Phosphopantothenoylcysteine decarboxylase</fullName>
            <shortName evidence="3">PPC decarboxylase</shortName>
            <shortName evidence="3">PPC-DC</shortName>
            <ecNumber evidence="3">4.1.1.36</ecNumber>
        </recommendedName>
        <alternativeName>
            <fullName evidence="3">CoaC</fullName>
        </alternativeName>
    </domain>
    <domain>
        <recommendedName>
            <fullName evidence="3">Phosphopantothenate--cysteine ligase</fullName>
            <ecNumber evidence="3">6.3.2.5</ecNumber>
        </recommendedName>
        <alternativeName>
            <fullName evidence="3">CoaB</fullName>
        </alternativeName>
        <alternativeName>
            <fullName evidence="3">Phosphopantothenoylcysteine synthetase</fullName>
            <shortName evidence="3">PPC synthetase</shortName>
            <shortName evidence="3">PPC-S</shortName>
        </alternativeName>
    </domain>
</protein>
<keyword evidence="3 4" id="KW-0288">FMN</keyword>
<gene>
    <name evidence="3" type="primary">coaBC</name>
    <name evidence="7" type="ORF">FC83_GL000885</name>
</gene>
<dbReference type="PANTHER" id="PTHR14359">
    <property type="entry name" value="HOMO-OLIGOMERIC FLAVIN CONTAINING CYS DECARBOXYLASE FAMILY"/>
    <property type="match status" value="1"/>
</dbReference>
<organism evidence="7 8">
    <name type="scientific">Agrilactobacillus composti DSM 18527 = JCM 14202</name>
    <dbReference type="NCBI Taxonomy" id="1423734"/>
    <lineage>
        <taxon>Bacteria</taxon>
        <taxon>Bacillati</taxon>
        <taxon>Bacillota</taxon>
        <taxon>Bacilli</taxon>
        <taxon>Lactobacillales</taxon>
        <taxon>Lactobacillaceae</taxon>
        <taxon>Agrilactobacillus</taxon>
    </lineage>
</organism>
<comment type="catalytic activity">
    <reaction evidence="3 4">
        <text>N-[(R)-4-phosphopantothenoyl]-L-cysteine + H(+) = (R)-4'-phosphopantetheine + CO2</text>
        <dbReference type="Rhea" id="RHEA:16793"/>
        <dbReference type="ChEBI" id="CHEBI:15378"/>
        <dbReference type="ChEBI" id="CHEBI:16526"/>
        <dbReference type="ChEBI" id="CHEBI:59458"/>
        <dbReference type="ChEBI" id="CHEBI:61723"/>
        <dbReference type="EC" id="4.1.1.36"/>
    </reaction>
</comment>
<dbReference type="PATRIC" id="fig|1423734.3.peg.893"/>
<accession>A0A0R1Y1F2</accession>
<evidence type="ECO:0000259" key="6">
    <source>
        <dbReference type="Pfam" id="PF04127"/>
    </source>
</evidence>
<dbReference type="eggNOG" id="COG0452">
    <property type="taxonomic scope" value="Bacteria"/>
</dbReference>
<dbReference type="GO" id="GO:0010181">
    <property type="term" value="F:FMN binding"/>
    <property type="evidence" value="ECO:0007669"/>
    <property type="project" value="UniProtKB-UniRule"/>
</dbReference>
<dbReference type="InterPro" id="IPR003382">
    <property type="entry name" value="Flavoprotein"/>
</dbReference>
<evidence type="ECO:0000256" key="3">
    <source>
        <dbReference type="HAMAP-Rule" id="MF_02225"/>
    </source>
</evidence>
<dbReference type="Pfam" id="PF04127">
    <property type="entry name" value="DFP"/>
    <property type="match status" value="1"/>
</dbReference>
<keyword evidence="3" id="KW-0511">Multifunctional enzyme</keyword>
<comment type="similarity">
    <text evidence="3 4">In the C-terminal section; belongs to the PPC synthetase family.</text>
</comment>
<keyword evidence="3 4" id="KW-0285">Flavoprotein</keyword>
<dbReference type="GO" id="GO:0004632">
    <property type="term" value="F:phosphopantothenate--cysteine ligase activity"/>
    <property type="evidence" value="ECO:0007669"/>
    <property type="project" value="UniProtKB-UniRule"/>
</dbReference>
<feature type="domain" description="Flavoprotein" evidence="5">
    <location>
        <begin position="5"/>
        <end position="174"/>
    </location>
</feature>
<feature type="binding site" evidence="3">
    <location>
        <position position="345"/>
    </location>
    <ligand>
        <name>CTP</name>
        <dbReference type="ChEBI" id="CHEBI:37563"/>
    </ligand>
</feature>
<dbReference type="InterPro" id="IPR007085">
    <property type="entry name" value="DNA/pantothenate-metab_flavo_C"/>
</dbReference>
<dbReference type="InterPro" id="IPR036551">
    <property type="entry name" value="Flavin_trans-like"/>
</dbReference>
<keyword evidence="2 3" id="KW-0456">Lyase</keyword>
<feature type="binding site" evidence="3">
    <location>
        <position position="291"/>
    </location>
    <ligand>
        <name>CTP</name>
        <dbReference type="ChEBI" id="CHEBI:37563"/>
    </ligand>
</feature>
<feature type="binding site" evidence="3">
    <location>
        <begin position="309"/>
        <end position="312"/>
    </location>
    <ligand>
        <name>CTP</name>
        <dbReference type="ChEBI" id="CHEBI:37563"/>
    </ligand>
</feature>
<dbReference type="STRING" id="1423734.FC83_GL000885"/>
<dbReference type="Gene3D" id="3.40.50.10300">
    <property type="entry name" value="CoaB-like"/>
    <property type="match status" value="1"/>
</dbReference>
<name>A0A0R1Y1F2_9LACO</name>
<dbReference type="GO" id="GO:0004633">
    <property type="term" value="F:phosphopantothenoylcysteine decarboxylase activity"/>
    <property type="evidence" value="ECO:0007669"/>
    <property type="project" value="UniProtKB-UniRule"/>
</dbReference>
<dbReference type="AlphaFoldDB" id="A0A0R1Y1F2"/>
<dbReference type="EC" id="4.1.1.36" evidence="3"/>
<comment type="function">
    <text evidence="3">Catalyzes two sequential steps in the biosynthesis of coenzyme A. In the first step cysteine is conjugated to 4'-phosphopantothenate to form 4-phosphopantothenoylcysteine. In the second step the latter compound is decarboxylated to form 4'-phosphopantotheine.</text>
</comment>
<dbReference type="EMBL" id="AZGA01000011">
    <property type="protein sequence ID" value="KRM35857.1"/>
    <property type="molecule type" value="Genomic_DNA"/>
</dbReference>
<dbReference type="EC" id="6.3.2.5" evidence="3"/>
<evidence type="ECO:0000313" key="8">
    <source>
        <dbReference type="Proteomes" id="UP000051236"/>
    </source>
</evidence>
<dbReference type="GO" id="GO:0071513">
    <property type="term" value="C:phosphopantothenoylcysteine decarboxylase complex"/>
    <property type="evidence" value="ECO:0007669"/>
    <property type="project" value="TreeGrafter"/>
</dbReference>
<dbReference type="GO" id="GO:0015941">
    <property type="term" value="P:pantothenate catabolic process"/>
    <property type="evidence" value="ECO:0007669"/>
    <property type="project" value="InterPro"/>
</dbReference>
<dbReference type="PANTHER" id="PTHR14359:SF6">
    <property type="entry name" value="PHOSPHOPANTOTHENOYLCYSTEINE DECARBOXYLASE"/>
    <property type="match status" value="1"/>
</dbReference>
<proteinExistence type="inferred from homology"/>
<comment type="similarity">
    <text evidence="3 4">In the N-terminal section; belongs to the HFCD (homo-oligomeric flavin containing Cys decarboxylase) superfamily.</text>
</comment>
<dbReference type="InterPro" id="IPR035929">
    <property type="entry name" value="CoaB-like_sf"/>
</dbReference>
<feature type="binding site" evidence="3">
    <location>
        <position position="341"/>
    </location>
    <ligand>
        <name>CTP</name>
        <dbReference type="ChEBI" id="CHEBI:37563"/>
    </ligand>
</feature>
<feature type="region of interest" description="Phosphopantothenate--cysteine ligase" evidence="3">
    <location>
        <begin position="193"/>
        <end position="401"/>
    </location>
</feature>
<dbReference type="UniPathway" id="UPA00241">
    <property type="reaction ID" value="UER00353"/>
</dbReference>
<feature type="binding site" evidence="3">
    <location>
        <position position="327"/>
    </location>
    <ligand>
        <name>CTP</name>
        <dbReference type="ChEBI" id="CHEBI:37563"/>
    </ligand>
</feature>
<comment type="function">
    <text evidence="4">Catalyzes two steps in the biosynthesis of coenzyme A. In the first step cysteine is conjugated to 4'-phosphopantothenate to form 4-phosphopantothenoylcysteine, in the latter compound is decarboxylated to form 4'-phosphopantotheine.</text>
</comment>
<sequence length="401" mass="43586">MFNQKNITIFISGGIAAYKVPLLARLLQKAGANVRVVMTEAAQAFVTPSVFEALLHEHTYTQLFADPQNPKVVHIEIADWTEIAIIVPATANVIGKMANGIADDLLTSTLLAIDGPKYLVPAMNSKMLHNPAVVRNLARLTTDGINVLPTVKGLLAEGYTGDGRMLEPQEIFDYIELTESIRQSNSHLKHKRVLISAGGTRERIDSVRYITNDSSGKMGYALAKAAAYAGATVTLVSTIHNLPVPLGVELVTVQSALEMQQAIESRFDQLDVVIMAAAVSDYRPAQSLAYKIKKNSKDDLTELKLVKNPDILAGLGQKKQHQFLVGFAAETSNLEKYALTKLADKHVDMIVANDVSQANIGFNSDDNAVTVLTNTQKSIRLAQAAKPLIAQKLIELISQHI</sequence>
<reference evidence="7 8" key="1">
    <citation type="journal article" date="2015" name="Genome Announc.">
        <title>Expanding the biotechnology potential of lactobacilli through comparative genomics of 213 strains and associated genera.</title>
        <authorList>
            <person name="Sun Z."/>
            <person name="Harris H.M."/>
            <person name="McCann A."/>
            <person name="Guo C."/>
            <person name="Argimon S."/>
            <person name="Zhang W."/>
            <person name="Yang X."/>
            <person name="Jeffery I.B."/>
            <person name="Cooney J.C."/>
            <person name="Kagawa T.F."/>
            <person name="Liu W."/>
            <person name="Song Y."/>
            <person name="Salvetti E."/>
            <person name="Wrobel A."/>
            <person name="Rasinkangas P."/>
            <person name="Parkhill J."/>
            <person name="Rea M.C."/>
            <person name="O'Sullivan O."/>
            <person name="Ritari J."/>
            <person name="Douillard F.P."/>
            <person name="Paul Ross R."/>
            <person name="Yang R."/>
            <person name="Briner A.E."/>
            <person name="Felis G.E."/>
            <person name="de Vos W.M."/>
            <person name="Barrangou R."/>
            <person name="Klaenhammer T.R."/>
            <person name="Caufield P.W."/>
            <person name="Cui Y."/>
            <person name="Zhang H."/>
            <person name="O'Toole P.W."/>
        </authorList>
    </citation>
    <scope>NUCLEOTIDE SEQUENCE [LARGE SCALE GENOMIC DNA]</scope>
    <source>
        <strain evidence="7 8">DSM 18527</strain>
    </source>
</reference>
<dbReference type="InterPro" id="IPR005252">
    <property type="entry name" value="CoaBC"/>
</dbReference>
<keyword evidence="8" id="KW-1185">Reference proteome</keyword>
<keyword evidence="1 3" id="KW-0210">Decarboxylase</keyword>
<dbReference type="Pfam" id="PF02441">
    <property type="entry name" value="Flavoprotein"/>
    <property type="match status" value="1"/>
</dbReference>
<dbReference type="NCBIfam" id="TIGR00521">
    <property type="entry name" value="coaBC_dfp"/>
    <property type="match status" value="1"/>
</dbReference>
<evidence type="ECO:0000256" key="1">
    <source>
        <dbReference type="ARBA" id="ARBA00022793"/>
    </source>
</evidence>
<dbReference type="SUPFAM" id="SSF52507">
    <property type="entry name" value="Homo-oligomeric flavin-containing Cys decarboxylases, HFCD"/>
    <property type="match status" value="1"/>
</dbReference>
<comment type="caution">
    <text evidence="7">The sequence shown here is derived from an EMBL/GenBank/DDBJ whole genome shotgun (WGS) entry which is preliminary data.</text>
</comment>
<feature type="region of interest" description="Phosphopantothenoylcysteine decarboxylase" evidence="3">
    <location>
        <begin position="1"/>
        <end position="192"/>
    </location>
</feature>
<comment type="cofactor">
    <cofactor evidence="3">
        <name>Mg(2+)</name>
        <dbReference type="ChEBI" id="CHEBI:18420"/>
    </cofactor>
</comment>
<dbReference type="Gene3D" id="3.40.50.1950">
    <property type="entry name" value="Flavin prenyltransferase-like"/>
    <property type="match status" value="1"/>
</dbReference>
<evidence type="ECO:0000313" key="7">
    <source>
        <dbReference type="EMBL" id="KRM35857.1"/>
    </source>
</evidence>
<dbReference type="RefSeq" id="WP_057002403.1">
    <property type="nucleotide sequence ID" value="NZ_AZGA01000011.1"/>
</dbReference>
<evidence type="ECO:0000256" key="4">
    <source>
        <dbReference type="RuleBase" id="RU364078"/>
    </source>
</evidence>
<dbReference type="Proteomes" id="UP000051236">
    <property type="component" value="Unassembled WGS sequence"/>
</dbReference>
<keyword evidence="3 4" id="KW-0436">Ligase</keyword>
<comment type="pathway">
    <text evidence="3 4">Cofactor biosynthesis; coenzyme A biosynthesis; CoA from (R)-pantothenate: step 2/5.</text>
</comment>
<comment type="cofactor">
    <cofactor evidence="3">
        <name>FMN</name>
        <dbReference type="ChEBI" id="CHEBI:58210"/>
    </cofactor>
    <text evidence="3">Binds 1 FMN per subunit.</text>
</comment>
<feature type="domain" description="DNA/pantothenate metabolism flavoprotein C-terminal" evidence="6">
    <location>
        <begin position="188"/>
        <end position="399"/>
    </location>
</feature>
<comment type="catalytic activity">
    <reaction evidence="3 4">
        <text>(R)-4'-phosphopantothenate + L-cysteine + CTP = N-[(R)-4-phosphopantothenoyl]-L-cysteine + CMP + diphosphate + H(+)</text>
        <dbReference type="Rhea" id="RHEA:19397"/>
        <dbReference type="ChEBI" id="CHEBI:10986"/>
        <dbReference type="ChEBI" id="CHEBI:15378"/>
        <dbReference type="ChEBI" id="CHEBI:33019"/>
        <dbReference type="ChEBI" id="CHEBI:35235"/>
        <dbReference type="ChEBI" id="CHEBI:37563"/>
        <dbReference type="ChEBI" id="CHEBI:59458"/>
        <dbReference type="ChEBI" id="CHEBI:60377"/>
        <dbReference type="EC" id="6.3.2.5"/>
    </reaction>
</comment>
<keyword evidence="3" id="KW-0479">Metal-binding</keyword>
<feature type="binding site" evidence="3">
    <location>
        <position position="281"/>
    </location>
    <ligand>
        <name>CTP</name>
        <dbReference type="ChEBI" id="CHEBI:37563"/>
    </ligand>
</feature>
<evidence type="ECO:0000259" key="5">
    <source>
        <dbReference type="Pfam" id="PF02441"/>
    </source>
</evidence>
<dbReference type="GO" id="GO:0046872">
    <property type="term" value="F:metal ion binding"/>
    <property type="evidence" value="ECO:0007669"/>
    <property type="project" value="UniProtKB-KW"/>
</dbReference>
<keyword evidence="3" id="KW-0460">Magnesium</keyword>
<dbReference type="HAMAP" id="MF_02225">
    <property type="entry name" value="CoaBC"/>
    <property type="match status" value="1"/>
</dbReference>
<evidence type="ECO:0000256" key="2">
    <source>
        <dbReference type="ARBA" id="ARBA00023239"/>
    </source>
</evidence>
<comment type="caution">
    <text evidence="3">Lacks conserved residue(s) required for the propagation of feature annotation.</text>
</comment>
<dbReference type="SUPFAM" id="SSF102645">
    <property type="entry name" value="CoaB-like"/>
    <property type="match status" value="1"/>
</dbReference>
<comment type="pathway">
    <text evidence="3 4">Cofactor biosynthesis; coenzyme A biosynthesis; CoA from (R)-pantothenate: step 3/5.</text>
</comment>